<proteinExistence type="inferred from homology"/>
<dbReference type="Proteomes" id="UP000654370">
    <property type="component" value="Unassembled WGS sequence"/>
</dbReference>
<evidence type="ECO:0000259" key="5">
    <source>
        <dbReference type="Pfam" id="PF07731"/>
    </source>
</evidence>
<dbReference type="InterPro" id="IPR033138">
    <property type="entry name" value="Cu_oxidase_CS"/>
</dbReference>
<feature type="domain" description="Plastocyanin-like" evidence="6">
    <location>
        <begin position="92"/>
        <end position="189"/>
    </location>
</feature>
<dbReference type="Pfam" id="PF07731">
    <property type="entry name" value="Cu-oxidase_2"/>
    <property type="match status" value="1"/>
</dbReference>
<keyword evidence="3" id="KW-0560">Oxidoreductase</keyword>
<evidence type="ECO:0000256" key="1">
    <source>
        <dbReference type="ARBA" id="ARBA00010609"/>
    </source>
</evidence>
<evidence type="ECO:0000313" key="7">
    <source>
        <dbReference type="EMBL" id="KAG2172392.1"/>
    </source>
</evidence>
<dbReference type="InterPro" id="IPR002355">
    <property type="entry name" value="Cu_oxidase_Cu_BS"/>
</dbReference>
<dbReference type="InterPro" id="IPR011706">
    <property type="entry name" value="Cu-oxidase_C"/>
</dbReference>
<feature type="signal peptide" evidence="4">
    <location>
        <begin position="1"/>
        <end position="18"/>
    </location>
</feature>
<feature type="domain" description="Plastocyanin-like" evidence="5">
    <location>
        <begin position="253"/>
        <end position="349"/>
    </location>
</feature>
<gene>
    <name evidence="7" type="ORF">INT43_004934</name>
</gene>
<name>A0A8H7PEC9_MORIS</name>
<reference evidence="7" key="1">
    <citation type="submission" date="2020-12" db="EMBL/GenBank/DDBJ databases">
        <title>Metabolic potential, ecology and presence of endohyphal bacteria is reflected in genomic diversity of Mucoromycotina.</title>
        <authorList>
            <person name="Muszewska A."/>
            <person name="Okrasinska A."/>
            <person name="Steczkiewicz K."/>
            <person name="Drgas O."/>
            <person name="Orlowska M."/>
            <person name="Perlinska-Lenart U."/>
            <person name="Aleksandrzak-Piekarczyk T."/>
            <person name="Szatraj K."/>
            <person name="Zielenkiewicz U."/>
            <person name="Pilsyk S."/>
            <person name="Malc E."/>
            <person name="Mieczkowski P."/>
            <person name="Kruszewska J.S."/>
            <person name="Biernat P."/>
            <person name="Pawlowska J."/>
        </authorList>
    </citation>
    <scope>NUCLEOTIDE SEQUENCE</scope>
    <source>
        <strain evidence="7">WA0000067209</strain>
    </source>
</reference>
<dbReference type="InterPro" id="IPR008972">
    <property type="entry name" value="Cupredoxin"/>
</dbReference>
<dbReference type="AlphaFoldDB" id="A0A8H7PEC9"/>
<dbReference type="PROSITE" id="PS00079">
    <property type="entry name" value="MULTICOPPER_OXIDASE1"/>
    <property type="match status" value="1"/>
</dbReference>
<evidence type="ECO:0000256" key="4">
    <source>
        <dbReference type="SAM" id="SignalP"/>
    </source>
</evidence>
<keyword evidence="2" id="KW-0479">Metal-binding</keyword>
<feature type="chain" id="PRO_5034673327" evidence="4">
    <location>
        <begin position="19"/>
        <end position="357"/>
    </location>
</feature>
<dbReference type="GO" id="GO:0005507">
    <property type="term" value="F:copper ion binding"/>
    <property type="evidence" value="ECO:0007669"/>
    <property type="project" value="InterPro"/>
</dbReference>
<keyword evidence="4" id="KW-0732">Signal</keyword>
<dbReference type="EMBL" id="JAEPQZ010000017">
    <property type="protein sequence ID" value="KAG2172392.1"/>
    <property type="molecule type" value="Genomic_DNA"/>
</dbReference>
<evidence type="ECO:0000313" key="8">
    <source>
        <dbReference type="Proteomes" id="UP000654370"/>
    </source>
</evidence>
<dbReference type="PROSITE" id="PS00080">
    <property type="entry name" value="MULTICOPPER_OXIDASE2"/>
    <property type="match status" value="1"/>
</dbReference>
<comment type="similarity">
    <text evidence="1">Belongs to the multicopper oxidase family.</text>
</comment>
<dbReference type="SUPFAM" id="SSF49503">
    <property type="entry name" value="Cupredoxins"/>
    <property type="match status" value="2"/>
</dbReference>
<sequence length="357" mass="40192">MWKALLSLYLFLLLEANAVVRKYYIAAIDVDWDYAPAHFDKYNDKPLAESPAAEYTVRKKDRLGSTYRKAVYRKYTDSSFSTMMTPDASFGLLGPLIRAEMGDQVRIHFYNNASKPCNLHPSVPKENSKIPHFEAIEPGKGHIYVWDVDSLDDQAMGNVSSTLWAYRSLTDPIQDMNSGLIGPLVVYKPGMLSGTPNAYPSGIDREIFTLMMTTEETRSKYFMESAKAAGISEDKLKELVDDESFVESNRMYHINGFVFNNNPGIHLPYGSNVRWYVLAMGITTEDSHTAHWHGGTLLKHGHRVDVVDLLPSTFEVLDMVPDNAGQWLFHCHVASHLMNGMSIFYQVDEPETGGSEG</sequence>
<dbReference type="OrthoDB" id="2121828at2759"/>
<dbReference type="Gene3D" id="2.60.40.420">
    <property type="entry name" value="Cupredoxins - blue copper proteins"/>
    <property type="match status" value="1"/>
</dbReference>
<dbReference type="Pfam" id="PF07732">
    <property type="entry name" value="Cu-oxidase_3"/>
    <property type="match status" value="1"/>
</dbReference>
<evidence type="ECO:0000256" key="3">
    <source>
        <dbReference type="ARBA" id="ARBA00023002"/>
    </source>
</evidence>
<dbReference type="InterPro" id="IPR011707">
    <property type="entry name" value="Cu-oxidase-like_N"/>
</dbReference>
<protein>
    <submittedName>
        <fullName evidence="7">Uncharacterized protein</fullName>
    </submittedName>
</protein>
<keyword evidence="8" id="KW-1185">Reference proteome</keyword>
<accession>A0A8H7PEC9</accession>
<evidence type="ECO:0000256" key="2">
    <source>
        <dbReference type="ARBA" id="ARBA00022723"/>
    </source>
</evidence>
<dbReference type="GO" id="GO:0016491">
    <property type="term" value="F:oxidoreductase activity"/>
    <property type="evidence" value="ECO:0007669"/>
    <property type="project" value="UniProtKB-KW"/>
</dbReference>
<comment type="caution">
    <text evidence="7">The sequence shown here is derived from an EMBL/GenBank/DDBJ whole genome shotgun (WGS) entry which is preliminary data.</text>
</comment>
<evidence type="ECO:0000259" key="6">
    <source>
        <dbReference type="Pfam" id="PF07732"/>
    </source>
</evidence>
<organism evidence="7 8">
    <name type="scientific">Mortierella isabellina</name>
    <name type="common">Filamentous fungus</name>
    <name type="synonym">Umbelopsis isabellina</name>
    <dbReference type="NCBI Taxonomy" id="91625"/>
    <lineage>
        <taxon>Eukaryota</taxon>
        <taxon>Fungi</taxon>
        <taxon>Fungi incertae sedis</taxon>
        <taxon>Mucoromycota</taxon>
        <taxon>Mucoromycotina</taxon>
        <taxon>Umbelopsidomycetes</taxon>
        <taxon>Umbelopsidales</taxon>
        <taxon>Umbelopsidaceae</taxon>
        <taxon>Umbelopsis</taxon>
    </lineage>
</organism>